<gene>
    <name evidence="6" type="ORF">HN018_03255</name>
</gene>
<organism evidence="6 7">
    <name type="scientific">Lichenicola cladoniae</name>
    <dbReference type="NCBI Taxonomy" id="1484109"/>
    <lineage>
        <taxon>Bacteria</taxon>
        <taxon>Pseudomonadati</taxon>
        <taxon>Pseudomonadota</taxon>
        <taxon>Alphaproteobacteria</taxon>
        <taxon>Acetobacterales</taxon>
        <taxon>Acetobacteraceae</taxon>
        <taxon>Lichenicola</taxon>
    </lineage>
</organism>
<dbReference type="Proteomes" id="UP000500767">
    <property type="component" value="Chromosome"/>
</dbReference>
<reference evidence="6 7" key="1">
    <citation type="journal article" date="2014" name="World J. Microbiol. Biotechnol.">
        <title>Biodiversity and physiological characteristics of Antarctic and Arctic lichens-associated bacteria.</title>
        <authorList>
            <person name="Lee Y.M."/>
            <person name="Kim E.H."/>
            <person name="Lee H.K."/>
            <person name="Hong S.G."/>
        </authorList>
    </citation>
    <scope>NUCLEOTIDE SEQUENCE [LARGE SCALE GENOMIC DNA]</scope>
    <source>
        <strain evidence="6 7">PAMC 26569</strain>
    </source>
</reference>
<evidence type="ECO:0000256" key="1">
    <source>
        <dbReference type="ARBA" id="ARBA00005101"/>
    </source>
</evidence>
<keyword evidence="7" id="KW-1185">Reference proteome</keyword>
<dbReference type="RefSeq" id="WP_171836402.1">
    <property type="nucleotide sequence ID" value="NZ_CP053708.1"/>
</dbReference>
<evidence type="ECO:0000256" key="4">
    <source>
        <dbReference type="ARBA" id="ARBA00022627"/>
    </source>
</evidence>
<proteinExistence type="inferred from homology"/>
<evidence type="ECO:0000256" key="3">
    <source>
        <dbReference type="ARBA" id="ARBA00020218"/>
    </source>
</evidence>
<keyword evidence="4" id="KW-0006">Acetoin catabolism</keyword>
<dbReference type="GO" id="GO:0040029">
    <property type="term" value="P:epigenetic regulation of gene expression"/>
    <property type="evidence" value="ECO:0007669"/>
    <property type="project" value="TreeGrafter"/>
</dbReference>
<dbReference type="InterPro" id="IPR000286">
    <property type="entry name" value="HDACs"/>
</dbReference>
<dbReference type="PANTHER" id="PTHR10625">
    <property type="entry name" value="HISTONE DEACETYLASE HDAC1-RELATED"/>
    <property type="match status" value="1"/>
</dbReference>
<feature type="domain" description="Histone deacetylase" evidence="5">
    <location>
        <begin position="33"/>
        <end position="326"/>
    </location>
</feature>
<dbReference type="UniPathway" id="UPA00040"/>
<dbReference type="AlphaFoldDB" id="A0A6M8HLH0"/>
<protein>
    <recommendedName>
        <fullName evidence="3">Acetoin utilization protein AcuC</fullName>
    </recommendedName>
</protein>
<dbReference type="InterPro" id="IPR023696">
    <property type="entry name" value="Ureohydrolase_dom_sf"/>
</dbReference>
<evidence type="ECO:0000259" key="5">
    <source>
        <dbReference type="Pfam" id="PF00850"/>
    </source>
</evidence>
<dbReference type="CDD" id="cd09994">
    <property type="entry name" value="HDAC_AcuC_like"/>
    <property type="match status" value="1"/>
</dbReference>
<dbReference type="InterPro" id="IPR037138">
    <property type="entry name" value="His_deacetylse_dom_sf"/>
</dbReference>
<dbReference type="GO" id="GO:0045150">
    <property type="term" value="P:acetoin catabolic process"/>
    <property type="evidence" value="ECO:0007669"/>
    <property type="project" value="UniProtKB-UniPathway"/>
</dbReference>
<accession>A0A6M8HLH0</accession>
<dbReference type="InterPro" id="IPR023801">
    <property type="entry name" value="His_deacetylse_dom"/>
</dbReference>
<name>A0A6M8HLH0_9PROT</name>
<dbReference type="PRINTS" id="PR01270">
    <property type="entry name" value="HDASUPER"/>
</dbReference>
<evidence type="ECO:0000313" key="6">
    <source>
        <dbReference type="EMBL" id="QKE89197.1"/>
    </source>
</evidence>
<dbReference type="PANTHER" id="PTHR10625:SF10">
    <property type="entry name" value="HISTONE DEACETYLASE HDAC1"/>
    <property type="match status" value="1"/>
</dbReference>
<dbReference type="GO" id="GO:0004407">
    <property type="term" value="F:histone deacetylase activity"/>
    <property type="evidence" value="ECO:0007669"/>
    <property type="project" value="TreeGrafter"/>
</dbReference>
<dbReference type="SUPFAM" id="SSF52768">
    <property type="entry name" value="Arginase/deacetylase"/>
    <property type="match status" value="1"/>
</dbReference>
<dbReference type="InterPro" id="IPR003085">
    <property type="entry name" value="AcuC"/>
</dbReference>
<dbReference type="EMBL" id="CP053708">
    <property type="protein sequence ID" value="QKE89197.1"/>
    <property type="molecule type" value="Genomic_DNA"/>
</dbReference>
<dbReference type="Gene3D" id="3.40.800.20">
    <property type="entry name" value="Histone deacetylase domain"/>
    <property type="match status" value="1"/>
</dbReference>
<evidence type="ECO:0000256" key="2">
    <source>
        <dbReference type="ARBA" id="ARBA00005947"/>
    </source>
</evidence>
<sequence>MPAAPQAEVRSAGPQPVLIGSEITRHSSFGRWHPLSVPRVTVALDLIRAMGWIDPACYVDAPMAEPAEVVRFHDPGYVAALRTAEAEQQVSEAVRDRYAIGVGSNPIYPEMYRRPMTGAGGLMLAARLSAGPSARTGIVHCLGGGTHHGRPDRPSGFCYLNDVVLGMMVWQELGRERIAYIDLDAHHGDGVQDAFAHDDRVLTVSVHEEKRWPFTGLADDRGGGGARNLPVPAGLNDSEMRVLVQDAILKLVRAHRPDAVFIQCGADALEEDPLSRLCLSNNALADAVGALRDLAGELDVPLIVTGGGGYNPFSTGRCWAMLWAVLNRIEVPPVLPPPAEAVLRALRFPRGAGRNPPEHWFTTLADAPREGPVRREIRHLVGTVLESR</sequence>
<comment type="pathway">
    <text evidence="1">Ketone degradation; acetoin degradation.</text>
</comment>
<evidence type="ECO:0000313" key="7">
    <source>
        <dbReference type="Proteomes" id="UP000500767"/>
    </source>
</evidence>
<dbReference type="KEGG" id="lck:HN018_03255"/>
<dbReference type="Pfam" id="PF00850">
    <property type="entry name" value="Hist_deacetyl"/>
    <property type="match status" value="1"/>
</dbReference>
<comment type="similarity">
    <text evidence="2">Belongs to the histone deacetylase family.</text>
</comment>